<evidence type="ECO:0000256" key="1">
    <source>
        <dbReference type="ARBA" id="ARBA00012528"/>
    </source>
</evidence>
<accession>A0A923I282</accession>
<dbReference type="AlphaFoldDB" id="A0A923I282"/>
<evidence type="ECO:0000256" key="2">
    <source>
        <dbReference type="ARBA" id="ARBA00034247"/>
    </source>
</evidence>
<comment type="caution">
    <text evidence="4">The sequence shown here is derived from an EMBL/GenBank/DDBJ whole genome shotgun (WGS) entry which is preliminary data.</text>
</comment>
<gene>
    <name evidence="4" type="ORF">H8K47_10055</name>
</gene>
<organism evidence="4 5">
    <name type="scientific">Undibacterium rugosum</name>
    <dbReference type="NCBI Taxonomy" id="2762291"/>
    <lineage>
        <taxon>Bacteria</taxon>
        <taxon>Pseudomonadati</taxon>
        <taxon>Pseudomonadota</taxon>
        <taxon>Betaproteobacteria</taxon>
        <taxon>Burkholderiales</taxon>
        <taxon>Oxalobacteraceae</taxon>
        <taxon>Undibacterium</taxon>
    </lineage>
</organism>
<name>A0A923I282_9BURK</name>
<dbReference type="SUPFAM" id="SSF55073">
    <property type="entry name" value="Nucleotide cyclase"/>
    <property type="match status" value="1"/>
</dbReference>
<dbReference type="GO" id="GO:0052621">
    <property type="term" value="F:diguanylate cyclase activity"/>
    <property type="evidence" value="ECO:0007669"/>
    <property type="project" value="UniProtKB-EC"/>
</dbReference>
<protein>
    <recommendedName>
        <fullName evidence="1">diguanylate cyclase</fullName>
        <ecNumber evidence="1">2.7.7.65</ecNumber>
    </recommendedName>
</protein>
<dbReference type="InterPro" id="IPR029787">
    <property type="entry name" value="Nucleotide_cyclase"/>
</dbReference>
<evidence type="ECO:0000313" key="4">
    <source>
        <dbReference type="EMBL" id="MBC3935702.1"/>
    </source>
</evidence>
<dbReference type="EMBL" id="JACOGG010000009">
    <property type="protein sequence ID" value="MBC3935702.1"/>
    <property type="molecule type" value="Genomic_DNA"/>
</dbReference>
<keyword evidence="5" id="KW-1185">Reference proteome</keyword>
<sequence>MQVNQELHAVLPELAHQSELLIAMFDQHDILHYANPAFQAVFAVRLDGSMSWSTMVFENYAMRRGVAINTDDIEQWIASAYSRRGKLPFRAFESDLTDGRWIWMTETVQENGWMMCIASDITHLRQDGRELRQARDQALRAAQTDMLTSISNRRHISQIIQQAIQDRHQKSMSLHVALFDLDFFKNVNDSFGHAAGDLVLISFARRLQACTRRNDACGRLGGEEFILCLPQLTTAQAVQVVERLLEDVRHDMALPDMPDFRYTCSAGLVQLRAGETLEQVIDRADQALYQAKENGRNRLVWLD</sequence>
<reference evidence="4" key="1">
    <citation type="submission" date="2020-08" db="EMBL/GenBank/DDBJ databases">
        <title>Novel species isolated from subtropical streams in China.</title>
        <authorList>
            <person name="Lu H."/>
        </authorList>
    </citation>
    <scope>NUCLEOTIDE SEQUENCE</scope>
    <source>
        <strain evidence="4">CY7W</strain>
    </source>
</reference>
<dbReference type="FunFam" id="3.30.70.270:FF:000001">
    <property type="entry name" value="Diguanylate cyclase domain protein"/>
    <property type="match status" value="1"/>
</dbReference>
<dbReference type="InterPro" id="IPR000160">
    <property type="entry name" value="GGDEF_dom"/>
</dbReference>
<comment type="catalytic activity">
    <reaction evidence="2">
        <text>2 GTP = 3',3'-c-di-GMP + 2 diphosphate</text>
        <dbReference type="Rhea" id="RHEA:24898"/>
        <dbReference type="ChEBI" id="CHEBI:33019"/>
        <dbReference type="ChEBI" id="CHEBI:37565"/>
        <dbReference type="ChEBI" id="CHEBI:58805"/>
        <dbReference type="EC" id="2.7.7.65"/>
    </reaction>
</comment>
<dbReference type="CDD" id="cd01949">
    <property type="entry name" value="GGDEF"/>
    <property type="match status" value="1"/>
</dbReference>
<dbReference type="Gene3D" id="3.30.70.270">
    <property type="match status" value="1"/>
</dbReference>
<dbReference type="Proteomes" id="UP000612361">
    <property type="component" value="Unassembled WGS sequence"/>
</dbReference>
<dbReference type="RefSeq" id="WP_186881273.1">
    <property type="nucleotide sequence ID" value="NZ_JACOGG010000009.1"/>
</dbReference>
<dbReference type="SMART" id="SM00267">
    <property type="entry name" value="GGDEF"/>
    <property type="match status" value="1"/>
</dbReference>
<dbReference type="PANTHER" id="PTHR45138:SF9">
    <property type="entry name" value="DIGUANYLATE CYCLASE DGCM-RELATED"/>
    <property type="match status" value="1"/>
</dbReference>
<dbReference type="InterPro" id="IPR043128">
    <property type="entry name" value="Rev_trsase/Diguanyl_cyclase"/>
</dbReference>
<dbReference type="InterPro" id="IPR050469">
    <property type="entry name" value="Diguanylate_Cyclase"/>
</dbReference>
<evidence type="ECO:0000259" key="3">
    <source>
        <dbReference type="PROSITE" id="PS50887"/>
    </source>
</evidence>
<evidence type="ECO:0000313" key="5">
    <source>
        <dbReference type="Proteomes" id="UP000612361"/>
    </source>
</evidence>
<feature type="domain" description="GGDEF" evidence="3">
    <location>
        <begin position="172"/>
        <end position="303"/>
    </location>
</feature>
<dbReference type="EC" id="2.7.7.65" evidence="1"/>
<dbReference type="PROSITE" id="PS50887">
    <property type="entry name" value="GGDEF"/>
    <property type="match status" value="1"/>
</dbReference>
<dbReference type="NCBIfam" id="TIGR00254">
    <property type="entry name" value="GGDEF"/>
    <property type="match status" value="1"/>
</dbReference>
<proteinExistence type="predicted"/>
<dbReference type="PANTHER" id="PTHR45138">
    <property type="entry name" value="REGULATORY COMPONENTS OF SENSORY TRANSDUCTION SYSTEM"/>
    <property type="match status" value="1"/>
</dbReference>
<dbReference type="Pfam" id="PF00990">
    <property type="entry name" value="GGDEF"/>
    <property type="match status" value="1"/>
</dbReference>